<dbReference type="EMBL" id="VSSQ01024990">
    <property type="protein sequence ID" value="MPM72831.1"/>
    <property type="molecule type" value="Genomic_DNA"/>
</dbReference>
<sequence length="465" mass="54718">MNSIISNNDHNKKELDTKINYFFNKNKISKLLSNSNFYKQKGFSCLNILKYIFALVFTHKNLYRHMEHGSAQVAFSKDTVYRFLNSATYNWRKFLLLLSSSIIKNEIEPLTSENRENVLIFDDSIFSRNRSKAVELLARVHDHTRNIYIKGFRMLTLGWSDGNTFMPLAFSLLSSEKERNRLCPANDKIDRRTIGFRRRNEAVKKEFDVLFDLLEDAKKHNLPADYVLFDSWFGFPSVLIKISEKYKLNTICMLKAMPRVYYTYKDKRINLSDLYKEVKKKRGKAKILASVLVGIGVDSKGNEIKAKIIFVRDRNRSRKWLALISTNIELEYEEIIRIYGKRWDIEVFFKVTKSFLNLVKEFQGRSYDLMTAHTTIVFCRYIMLSLESRNNTDQRTIGQLFYFCCDELADISYAEALYTILEALKNAVREYFSLCEDKVEEFMDFFINSLPAFLKERLVFSSCES</sequence>
<comment type="caution">
    <text evidence="2">The sequence shown here is derived from an EMBL/GenBank/DDBJ whole genome shotgun (WGS) entry which is preliminary data.</text>
</comment>
<dbReference type="InterPro" id="IPR038721">
    <property type="entry name" value="IS701-like_DDE_dom"/>
</dbReference>
<evidence type="ECO:0000313" key="2">
    <source>
        <dbReference type="EMBL" id="MPM72831.1"/>
    </source>
</evidence>
<proteinExistence type="predicted"/>
<reference evidence="2" key="1">
    <citation type="submission" date="2019-08" db="EMBL/GenBank/DDBJ databases">
        <authorList>
            <person name="Kucharzyk K."/>
            <person name="Murdoch R.W."/>
            <person name="Higgins S."/>
            <person name="Loffler F."/>
        </authorList>
    </citation>
    <scope>NUCLEOTIDE SEQUENCE</scope>
</reference>
<dbReference type="Gene3D" id="3.90.350.10">
    <property type="entry name" value="Transposase Inhibitor Protein From Tn5, Chain A, domain 1"/>
    <property type="match status" value="1"/>
</dbReference>
<evidence type="ECO:0000259" key="1">
    <source>
        <dbReference type="Pfam" id="PF13546"/>
    </source>
</evidence>
<protein>
    <submittedName>
        <fullName evidence="2">IS4 family transposase ISGur1</fullName>
    </submittedName>
</protein>
<dbReference type="InterPro" id="IPR012337">
    <property type="entry name" value="RNaseH-like_sf"/>
</dbReference>
<gene>
    <name evidence="2" type="ORF">SDC9_119807</name>
</gene>
<accession>A0A645C770</accession>
<dbReference type="SUPFAM" id="SSF53098">
    <property type="entry name" value="Ribonuclease H-like"/>
    <property type="match status" value="1"/>
</dbReference>
<dbReference type="Pfam" id="PF13546">
    <property type="entry name" value="DDE_5"/>
    <property type="match status" value="1"/>
</dbReference>
<feature type="domain" description="Transposase IS701-like DDE" evidence="1">
    <location>
        <begin position="73"/>
        <end position="252"/>
    </location>
</feature>
<name>A0A645C770_9ZZZZ</name>
<organism evidence="2">
    <name type="scientific">bioreactor metagenome</name>
    <dbReference type="NCBI Taxonomy" id="1076179"/>
    <lineage>
        <taxon>unclassified sequences</taxon>
        <taxon>metagenomes</taxon>
        <taxon>ecological metagenomes</taxon>
    </lineage>
</organism>
<dbReference type="AlphaFoldDB" id="A0A645C770"/>